<accession>W1P8M1</accession>
<gene>
    <name evidence="2" type="ORF">AMTR_s00079p00176960</name>
</gene>
<keyword evidence="3" id="KW-1185">Reference proteome</keyword>
<dbReference type="Gramene" id="ERN04029">
    <property type="protein sequence ID" value="ERN04029"/>
    <property type="gene ID" value="AMTR_s00079p00176960"/>
</dbReference>
<proteinExistence type="predicted"/>
<dbReference type="AlphaFoldDB" id="W1P8M1"/>
<evidence type="ECO:0000256" key="1">
    <source>
        <dbReference type="SAM" id="MobiDB-lite"/>
    </source>
</evidence>
<dbReference type="EMBL" id="KI394313">
    <property type="protein sequence ID" value="ERN04029.1"/>
    <property type="molecule type" value="Genomic_DNA"/>
</dbReference>
<feature type="region of interest" description="Disordered" evidence="1">
    <location>
        <begin position="1"/>
        <end position="21"/>
    </location>
</feature>
<name>W1P8M1_AMBTC</name>
<sequence length="118" mass="13591">MQQSPWHLVKPNKSKPSIKNNPFIKKLTSQGWKKAPTDTGLAVPIRSITTWQRRCRGWGITSAAESQSLKSGKKEMEEKKGQRVRNLEYSYEITDKKTKAQRNKRPNSKNSSNNYNMP</sequence>
<dbReference type="HOGENOM" id="CLU_2076279_0_0_1"/>
<feature type="compositionally biased region" description="Basic and acidic residues" evidence="1">
    <location>
        <begin position="72"/>
        <end position="81"/>
    </location>
</feature>
<feature type="region of interest" description="Disordered" evidence="1">
    <location>
        <begin position="65"/>
        <end position="118"/>
    </location>
</feature>
<reference evidence="3" key="1">
    <citation type="journal article" date="2013" name="Science">
        <title>The Amborella genome and the evolution of flowering plants.</title>
        <authorList>
            <consortium name="Amborella Genome Project"/>
        </authorList>
    </citation>
    <scope>NUCLEOTIDE SEQUENCE [LARGE SCALE GENOMIC DNA]</scope>
</reference>
<evidence type="ECO:0000313" key="3">
    <source>
        <dbReference type="Proteomes" id="UP000017836"/>
    </source>
</evidence>
<protein>
    <submittedName>
        <fullName evidence="2">Uncharacterized protein</fullName>
    </submittedName>
</protein>
<evidence type="ECO:0000313" key="2">
    <source>
        <dbReference type="EMBL" id="ERN04029.1"/>
    </source>
</evidence>
<dbReference type="Proteomes" id="UP000017836">
    <property type="component" value="Unassembled WGS sequence"/>
</dbReference>
<feature type="compositionally biased region" description="Low complexity" evidence="1">
    <location>
        <begin position="108"/>
        <end position="118"/>
    </location>
</feature>
<organism evidence="2 3">
    <name type="scientific">Amborella trichopoda</name>
    <dbReference type="NCBI Taxonomy" id="13333"/>
    <lineage>
        <taxon>Eukaryota</taxon>
        <taxon>Viridiplantae</taxon>
        <taxon>Streptophyta</taxon>
        <taxon>Embryophyta</taxon>
        <taxon>Tracheophyta</taxon>
        <taxon>Spermatophyta</taxon>
        <taxon>Magnoliopsida</taxon>
        <taxon>Amborellales</taxon>
        <taxon>Amborellaceae</taxon>
        <taxon>Amborella</taxon>
    </lineage>
</organism>